<keyword evidence="1" id="KW-0175">Coiled coil</keyword>
<feature type="region of interest" description="Disordered" evidence="2">
    <location>
        <begin position="95"/>
        <end position="118"/>
    </location>
</feature>
<gene>
    <name evidence="3" type="ORF">HC175_11505</name>
</gene>
<accession>A0ABX1CZ64</accession>
<sequence>MAKPQLNELFEWLKKSGANRFEIYDVDRNRTIEKCAGYEDLTAGGKTLEQYFIDLLDKGVKTIQLVKKRKNGSTYIREGCGLNYSLSTGAEDNVAASGQSASSRPATPQQYNSPGLMGAPSSFGLGFPEIMSMRSDADRFRETKSENSELKSKLERLEAENRKLETECLTYKIGADSKPSAVDKLVEALAANPSVIPSMIQSFKGGPPNPGLNSPQQPQLSDTKSQVVDTISNPGISDDHVAAAYYVLIEAVKGNQDFMNQYHSLLIKHNIISDGSDSNSDKI</sequence>
<keyword evidence="4" id="KW-1185">Reference proteome</keyword>
<protein>
    <submittedName>
        <fullName evidence="3">Uncharacterized protein</fullName>
    </submittedName>
</protein>
<comment type="caution">
    <text evidence="3">The sequence shown here is derived from an EMBL/GenBank/DDBJ whole genome shotgun (WGS) entry which is preliminary data.</text>
</comment>
<evidence type="ECO:0000313" key="4">
    <source>
        <dbReference type="Proteomes" id="UP000703674"/>
    </source>
</evidence>
<feature type="region of interest" description="Disordered" evidence="2">
    <location>
        <begin position="200"/>
        <end position="223"/>
    </location>
</feature>
<dbReference type="EMBL" id="JAAVJR010000006">
    <property type="protein sequence ID" value="NJW53547.1"/>
    <property type="molecule type" value="Genomic_DNA"/>
</dbReference>
<proteinExistence type="predicted"/>
<evidence type="ECO:0000256" key="1">
    <source>
        <dbReference type="SAM" id="Coils"/>
    </source>
</evidence>
<organism evidence="3 4">
    <name type="scientific">Salinimicrobium oceani</name>
    <dbReference type="NCBI Taxonomy" id="2722702"/>
    <lineage>
        <taxon>Bacteria</taxon>
        <taxon>Pseudomonadati</taxon>
        <taxon>Bacteroidota</taxon>
        <taxon>Flavobacteriia</taxon>
        <taxon>Flavobacteriales</taxon>
        <taxon>Flavobacteriaceae</taxon>
        <taxon>Salinimicrobium</taxon>
    </lineage>
</organism>
<evidence type="ECO:0000256" key="2">
    <source>
        <dbReference type="SAM" id="MobiDB-lite"/>
    </source>
</evidence>
<feature type="compositionally biased region" description="Polar residues" evidence="2">
    <location>
        <begin position="95"/>
        <end position="113"/>
    </location>
</feature>
<feature type="coiled-coil region" evidence="1">
    <location>
        <begin position="140"/>
        <end position="174"/>
    </location>
</feature>
<evidence type="ECO:0000313" key="3">
    <source>
        <dbReference type="EMBL" id="NJW53547.1"/>
    </source>
</evidence>
<dbReference type="Proteomes" id="UP000703674">
    <property type="component" value="Unassembled WGS sequence"/>
</dbReference>
<name>A0ABX1CZ64_9FLAO</name>
<reference evidence="3 4" key="1">
    <citation type="submission" date="2020-03" db="EMBL/GenBank/DDBJ databases">
        <title>Salinimicrobium sp. nov, isolated from SCS.</title>
        <authorList>
            <person name="Cao W.R."/>
        </authorList>
    </citation>
    <scope>NUCLEOTIDE SEQUENCE [LARGE SCALE GENOMIC DNA]</scope>
    <source>
        <strain evidence="4">J15B91</strain>
    </source>
</reference>
<dbReference type="RefSeq" id="WP_168138653.1">
    <property type="nucleotide sequence ID" value="NZ_JAAVJR010000006.1"/>
</dbReference>
<feature type="compositionally biased region" description="Polar residues" evidence="2">
    <location>
        <begin position="211"/>
        <end position="223"/>
    </location>
</feature>